<evidence type="ECO:0000259" key="7">
    <source>
        <dbReference type="PROSITE" id="PS50249"/>
    </source>
</evidence>
<comment type="caution">
    <text evidence="8">The sequence shown here is derived from an EMBL/GenBank/DDBJ whole genome shotgun (WGS) entry which is preliminary data.</text>
</comment>
<dbReference type="EMBL" id="JASSPP010000004">
    <property type="protein sequence ID" value="MDK9580503.1"/>
    <property type="molecule type" value="Genomic_DNA"/>
</dbReference>
<evidence type="ECO:0000256" key="4">
    <source>
        <dbReference type="ARBA" id="ARBA00022833"/>
    </source>
</evidence>
<keyword evidence="1" id="KW-0645">Protease</keyword>
<evidence type="ECO:0000256" key="1">
    <source>
        <dbReference type="ARBA" id="ARBA00022670"/>
    </source>
</evidence>
<keyword evidence="4" id="KW-0862">Zinc</keyword>
<evidence type="ECO:0000313" key="9">
    <source>
        <dbReference type="Proteomes" id="UP001225134"/>
    </source>
</evidence>
<evidence type="ECO:0000256" key="3">
    <source>
        <dbReference type="ARBA" id="ARBA00022801"/>
    </source>
</evidence>
<dbReference type="PANTHER" id="PTHR30471">
    <property type="entry name" value="DNA REPAIR PROTEIN RADC"/>
    <property type="match status" value="1"/>
</dbReference>
<gene>
    <name evidence="8" type="primary">radC</name>
    <name evidence="8" type="ORF">QQA45_03105</name>
</gene>
<dbReference type="CDD" id="cd08071">
    <property type="entry name" value="MPN_DUF2466"/>
    <property type="match status" value="1"/>
</dbReference>
<dbReference type="PROSITE" id="PS50249">
    <property type="entry name" value="MPN"/>
    <property type="match status" value="1"/>
</dbReference>
<organism evidence="8 9">
    <name type="scientific">Sneathia sanguinegens</name>
    <dbReference type="NCBI Taxonomy" id="40543"/>
    <lineage>
        <taxon>Bacteria</taxon>
        <taxon>Fusobacteriati</taxon>
        <taxon>Fusobacteriota</taxon>
        <taxon>Fusobacteriia</taxon>
        <taxon>Fusobacteriales</taxon>
        <taxon>Leptotrichiaceae</taxon>
        <taxon>Sneathia</taxon>
    </lineage>
</organism>
<evidence type="ECO:0000313" key="8">
    <source>
        <dbReference type="EMBL" id="MDK9580503.1"/>
    </source>
</evidence>
<dbReference type="PANTHER" id="PTHR30471:SF3">
    <property type="entry name" value="UPF0758 PROTEIN YEES-RELATED"/>
    <property type="match status" value="1"/>
</dbReference>
<evidence type="ECO:0000256" key="5">
    <source>
        <dbReference type="ARBA" id="ARBA00023049"/>
    </source>
</evidence>
<keyword evidence="9" id="KW-1185">Reference proteome</keyword>
<dbReference type="Gene3D" id="3.40.140.10">
    <property type="entry name" value="Cytidine Deaminase, domain 2"/>
    <property type="match status" value="1"/>
</dbReference>
<evidence type="ECO:0000256" key="6">
    <source>
        <dbReference type="RuleBase" id="RU003797"/>
    </source>
</evidence>
<comment type="similarity">
    <text evidence="6">Belongs to the UPF0758 family.</text>
</comment>
<dbReference type="Pfam" id="PF04002">
    <property type="entry name" value="RadC"/>
    <property type="match status" value="1"/>
</dbReference>
<protein>
    <submittedName>
        <fullName evidence="8">DNA repair protein RadC</fullName>
    </submittedName>
</protein>
<dbReference type="InterPro" id="IPR037518">
    <property type="entry name" value="MPN"/>
</dbReference>
<dbReference type="RefSeq" id="WP_285152822.1">
    <property type="nucleotide sequence ID" value="NZ_JASSPP010000004.1"/>
</dbReference>
<evidence type="ECO:0000256" key="2">
    <source>
        <dbReference type="ARBA" id="ARBA00022723"/>
    </source>
</evidence>
<dbReference type="InterPro" id="IPR020891">
    <property type="entry name" value="UPF0758_CS"/>
</dbReference>
<keyword evidence="3" id="KW-0378">Hydrolase</keyword>
<proteinExistence type="inferred from homology"/>
<dbReference type="Proteomes" id="UP001225134">
    <property type="component" value="Unassembled WGS sequence"/>
</dbReference>
<sequence length="215" mass="24951">MKLEEKYLKYGCDALTEVELLQLMLYIIGEKYTKVKAKELLKTYANLANILSKDNYIFENDISVPIKFKILKKFLIEIFYKDYLQNFMSNEKKISDTASLINFLKQELAYELKERFDIIFLTTNLNLIKHETIFKGTIDRSIVFLREIITKVLCLNAKNIIIAHNHPSGSLVPSNDDIKVTLKIKEGLKIFEINLLDHIIISKKGYFSFVEGGVL</sequence>
<keyword evidence="5" id="KW-0482">Metalloprotease</keyword>
<reference evidence="8 9" key="1">
    <citation type="submission" date="2023-06" db="EMBL/GenBank/DDBJ databases">
        <title>Antibody response to the Sneathia vaginalis cytopathogenic toxin A during pregnancy.</title>
        <authorList>
            <person name="Mccoy Z.T."/>
            <person name="Serrano M.G."/>
            <person name="Spaine K."/>
            <person name="Edwards D.J."/>
            <person name="Buck G.A."/>
            <person name="Jefferson K."/>
        </authorList>
    </citation>
    <scope>NUCLEOTIDE SEQUENCE [LARGE SCALE GENOMIC DNA]</scope>
    <source>
        <strain evidence="8 9">CCUG 42621</strain>
    </source>
</reference>
<feature type="domain" description="MPN" evidence="7">
    <location>
        <begin position="93"/>
        <end position="215"/>
    </location>
</feature>
<dbReference type="PROSITE" id="PS01302">
    <property type="entry name" value="UPF0758"/>
    <property type="match status" value="1"/>
</dbReference>
<name>A0ABT7HJ31_9FUSO</name>
<dbReference type="NCBIfam" id="TIGR00608">
    <property type="entry name" value="radc"/>
    <property type="match status" value="1"/>
</dbReference>
<dbReference type="InterPro" id="IPR025657">
    <property type="entry name" value="RadC_JAB"/>
</dbReference>
<accession>A0ABT7HJ31</accession>
<keyword evidence="2" id="KW-0479">Metal-binding</keyword>
<dbReference type="InterPro" id="IPR001405">
    <property type="entry name" value="UPF0758"/>
</dbReference>